<dbReference type="Pfam" id="PF00501">
    <property type="entry name" value="AMP-binding"/>
    <property type="match status" value="1"/>
</dbReference>
<gene>
    <name evidence="5" type="ORF">ACIGXA_16365</name>
</gene>
<dbReference type="InterPro" id="IPR000873">
    <property type="entry name" value="AMP-dep_synth/lig_dom"/>
</dbReference>
<keyword evidence="2" id="KW-0436">Ligase</keyword>
<evidence type="ECO:0000256" key="2">
    <source>
        <dbReference type="ARBA" id="ARBA00022598"/>
    </source>
</evidence>
<dbReference type="SUPFAM" id="SSF56801">
    <property type="entry name" value="Acetyl-CoA synthetase-like"/>
    <property type="match status" value="1"/>
</dbReference>
<evidence type="ECO:0000259" key="3">
    <source>
        <dbReference type="Pfam" id="PF00501"/>
    </source>
</evidence>
<evidence type="ECO:0000256" key="1">
    <source>
        <dbReference type="ARBA" id="ARBA00006432"/>
    </source>
</evidence>
<dbReference type="InterPro" id="IPR045851">
    <property type="entry name" value="AMP-bd_C_sf"/>
</dbReference>
<comment type="caution">
    <text evidence="5">The sequence shown here is derived from an EMBL/GenBank/DDBJ whole genome shotgun (WGS) entry which is preliminary data.</text>
</comment>
<evidence type="ECO:0000313" key="6">
    <source>
        <dbReference type="Proteomes" id="UP001614394"/>
    </source>
</evidence>
<dbReference type="Gene3D" id="3.40.50.12780">
    <property type="entry name" value="N-terminal domain of ligase-like"/>
    <property type="match status" value="1"/>
</dbReference>
<reference evidence="5 6" key="1">
    <citation type="submission" date="2024-10" db="EMBL/GenBank/DDBJ databases">
        <title>The Natural Products Discovery Center: Release of the First 8490 Sequenced Strains for Exploring Actinobacteria Biosynthetic Diversity.</title>
        <authorList>
            <person name="Kalkreuter E."/>
            <person name="Kautsar S.A."/>
            <person name="Yang D."/>
            <person name="Bader C.D."/>
            <person name="Teijaro C.N."/>
            <person name="Fluegel L."/>
            <person name="Davis C.M."/>
            <person name="Simpson J.R."/>
            <person name="Lauterbach L."/>
            <person name="Steele A.D."/>
            <person name="Gui C."/>
            <person name="Meng S."/>
            <person name="Li G."/>
            <person name="Viehrig K."/>
            <person name="Ye F."/>
            <person name="Su P."/>
            <person name="Kiefer A.F."/>
            <person name="Nichols A."/>
            <person name="Cepeda A.J."/>
            <person name="Yan W."/>
            <person name="Fan B."/>
            <person name="Jiang Y."/>
            <person name="Adhikari A."/>
            <person name="Zheng C.-J."/>
            <person name="Schuster L."/>
            <person name="Cowan T.M."/>
            <person name="Smanski M.J."/>
            <person name="Chevrette M.G."/>
            <person name="De Carvalho L.P.S."/>
            <person name="Shen B."/>
        </authorList>
    </citation>
    <scope>NUCLEOTIDE SEQUENCE [LARGE SCALE GENOMIC DNA]</scope>
    <source>
        <strain evidence="5 6">NPDC053399</strain>
    </source>
</reference>
<sequence length="579" mass="63198">MGARKLHPAERVAEYTGAGWWDGETTDSLLRERVRTHPGRLALVDPLNKADLVGMPVRRLSWAELDADVDRFAAVLLRHGLGQGDVVGVQLPNIVELVCVYLACWRIGVIVSPLPVQYREHETVQLGGLAEFTAFITAVRVGEREIAAEVDALRDRLPGLRLLFAYGAYGASNAAAGAPDAAGRRLPPGAISLEAELRSPYDPADVAAYTREHPVDPNDCVTICWTSGTESTPKGVPRCHNDWLAIAWTCLEAPRMTADDVLLNPFPMVNMAGFAGLFLPWLRIGCVLVQHHPFDLPVFLRQIAEEHVTYTVAPPALLTMLLARDELLASTDISSLTRIGSGSAPLSPAMVRGWQERYGIGVINFFGSNEGTGMLTDPYDVPDPEERARFFPRYGVPGVEWSTRGAAWTKVRIVDAATGEDIEEPGRPGELRIKSPQVFAGYLGGTDLPSPFDDQGYLMTGDLFEIAGDRGQFLKYVDRAKDVVIRGGMNIAPAELEQLLAGHPAVAEVAVVGYPDEVLGEKACAVVVARSPLVLDDLVGYLKERHIASYKLPERLELREALPRNPVGKVLKRVLRDSL</sequence>
<comment type="similarity">
    <text evidence="1">Belongs to the ATP-dependent AMP-binding enzyme family.</text>
</comment>
<dbReference type="InterPro" id="IPR020845">
    <property type="entry name" value="AMP-binding_CS"/>
</dbReference>
<dbReference type="Proteomes" id="UP001614394">
    <property type="component" value="Unassembled WGS sequence"/>
</dbReference>
<proteinExistence type="inferred from homology"/>
<dbReference type="Gene3D" id="3.30.300.30">
    <property type="match status" value="1"/>
</dbReference>
<keyword evidence="6" id="KW-1185">Reference proteome</keyword>
<name>A0ABW8C8I5_9ACTN</name>
<protein>
    <submittedName>
        <fullName evidence="5">Class I adenylate-forming enzyme family protein</fullName>
    </submittedName>
</protein>
<evidence type="ECO:0000259" key="4">
    <source>
        <dbReference type="Pfam" id="PF13193"/>
    </source>
</evidence>
<organism evidence="5 6">
    <name type="scientific">Streptomyces fildesensis</name>
    <dbReference type="NCBI Taxonomy" id="375757"/>
    <lineage>
        <taxon>Bacteria</taxon>
        <taxon>Bacillati</taxon>
        <taxon>Actinomycetota</taxon>
        <taxon>Actinomycetes</taxon>
        <taxon>Kitasatosporales</taxon>
        <taxon>Streptomycetaceae</taxon>
        <taxon>Streptomyces</taxon>
    </lineage>
</organism>
<evidence type="ECO:0000313" key="5">
    <source>
        <dbReference type="EMBL" id="MFI9102092.1"/>
    </source>
</evidence>
<dbReference type="PANTHER" id="PTHR43201:SF5">
    <property type="entry name" value="MEDIUM-CHAIN ACYL-COA LIGASE ACSF2, MITOCHONDRIAL"/>
    <property type="match status" value="1"/>
</dbReference>
<feature type="domain" description="AMP-dependent synthetase/ligase" evidence="3">
    <location>
        <begin position="31"/>
        <end position="443"/>
    </location>
</feature>
<dbReference type="PANTHER" id="PTHR43201">
    <property type="entry name" value="ACYL-COA SYNTHETASE"/>
    <property type="match status" value="1"/>
</dbReference>
<dbReference type="RefSeq" id="WP_399649267.1">
    <property type="nucleotide sequence ID" value="NZ_JBITYG010000004.1"/>
</dbReference>
<dbReference type="CDD" id="cd04433">
    <property type="entry name" value="AFD_class_I"/>
    <property type="match status" value="1"/>
</dbReference>
<dbReference type="PROSITE" id="PS00455">
    <property type="entry name" value="AMP_BINDING"/>
    <property type="match status" value="1"/>
</dbReference>
<dbReference type="EMBL" id="JBITYG010000004">
    <property type="protein sequence ID" value="MFI9102092.1"/>
    <property type="molecule type" value="Genomic_DNA"/>
</dbReference>
<dbReference type="InterPro" id="IPR042099">
    <property type="entry name" value="ANL_N_sf"/>
</dbReference>
<accession>A0ABW8C8I5</accession>
<dbReference type="Pfam" id="PF13193">
    <property type="entry name" value="AMP-binding_C"/>
    <property type="match status" value="1"/>
</dbReference>
<feature type="domain" description="AMP-binding enzyme C-terminal" evidence="4">
    <location>
        <begin position="495"/>
        <end position="569"/>
    </location>
</feature>
<dbReference type="InterPro" id="IPR025110">
    <property type="entry name" value="AMP-bd_C"/>
</dbReference>